<comment type="subcellular location">
    <subcellularLocation>
        <location evidence="1">Membrane</location>
        <topology evidence="1">Multi-pass membrane protein</topology>
    </subcellularLocation>
</comment>
<keyword evidence="9" id="KW-1185">Reference proteome</keyword>
<proteinExistence type="predicted"/>
<dbReference type="PROSITE" id="PS00216">
    <property type="entry name" value="SUGAR_TRANSPORT_1"/>
    <property type="match status" value="1"/>
</dbReference>
<organism evidence="8 9">
    <name type="scientific">Hermanssonia centrifuga</name>
    <dbReference type="NCBI Taxonomy" id="98765"/>
    <lineage>
        <taxon>Eukaryota</taxon>
        <taxon>Fungi</taxon>
        <taxon>Dikarya</taxon>
        <taxon>Basidiomycota</taxon>
        <taxon>Agaricomycotina</taxon>
        <taxon>Agaricomycetes</taxon>
        <taxon>Polyporales</taxon>
        <taxon>Meruliaceae</taxon>
        <taxon>Hermanssonia</taxon>
    </lineage>
</organism>
<dbReference type="PROSITE" id="PS50850">
    <property type="entry name" value="MFS"/>
    <property type="match status" value="1"/>
</dbReference>
<evidence type="ECO:0000256" key="5">
    <source>
        <dbReference type="SAM" id="MobiDB-lite"/>
    </source>
</evidence>
<dbReference type="GO" id="GO:0022857">
    <property type="term" value="F:transmembrane transporter activity"/>
    <property type="evidence" value="ECO:0007669"/>
    <property type="project" value="InterPro"/>
</dbReference>
<keyword evidence="3 6" id="KW-1133">Transmembrane helix</keyword>
<dbReference type="GO" id="GO:0016020">
    <property type="term" value="C:membrane"/>
    <property type="evidence" value="ECO:0007669"/>
    <property type="project" value="UniProtKB-SubCell"/>
</dbReference>
<feature type="transmembrane region" description="Helical" evidence="6">
    <location>
        <begin position="444"/>
        <end position="462"/>
    </location>
</feature>
<dbReference type="InterPro" id="IPR036259">
    <property type="entry name" value="MFS_trans_sf"/>
</dbReference>
<keyword evidence="2 6" id="KW-0812">Transmembrane</keyword>
<evidence type="ECO:0000313" key="9">
    <source>
        <dbReference type="Proteomes" id="UP000309038"/>
    </source>
</evidence>
<feature type="transmembrane region" description="Helical" evidence="6">
    <location>
        <begin position="359"/>
        <end position="379"/>
    </location>
</feature>
<dbReference type="InterPro" id="IPR005828">
    <property type="entry name" value="MFS_sugar_transport-like"/>
</dbReference>
<protein>
    <recommendedName>
        <fullName evidence="7">Major facilitator superfamily (MFS) profile domain-containing protein</fullName>
    </recommendedName>
</protein>
<dbReference type="SUPFAM" id="SSF103473">
    <property type="entry name" value="MFS general substrate transporter"/>
    <property type="match status" value="1"/>
</dbReference>
<feature type="region of interest" description="Disordered" evidence="5">
    <location>
        <begin position="1"/>
        <end position="63"/>
    </location>
</feature>
<feature type="compositionally biased region" description="Polar residues" evidence="5">
    <location>
        <begin position="43"/>
        <end position="55"/>
    </location>
</feature>
<evidence type="ECO:0000256" key="3">
    <source>
        <dbReference type="ARBA" id="ARBA00022989"/>
    </source>
</evidence>
<evidence type="ECO:0000256" key="6">
    <source>
        <dbReference type="SAM" id="Phobius"/>
    </source>
</evidence>
<feature type="transmembrane region" description="Helical" evidence="6">
    <location>
        <begin position="310"/>
        <end position="336"/>
    </location>
</feature>
<feature type="region of interest" description="Disordered" evidence="5">
    <location>
        <begin position="106"/>
        <end position="127"/>
    </location>
</feature>
<evidence type="ECO:0000256" key="2">
    <source>
        <dbReference type="ARBA" id="ARBA00022692"/>
    </source>
</evidence>
<evidence type="ECO:0000259" key="7">
    <source>
        <dbReference type="PROSITE" id="PS50850"/>
    </source>
</evidence>
<feature type="transmembrane region" description="Helical" evidence="6">
    <location>
        <begin position="531"/>
        <end position="551"/>
    </location>
</feature>
<feature type="domain" description="Major facilitator superfamily (MFS) profile" evidence="7">
    <location>
        <begin position="166"/>
        <end position="677"/>
    </location>
</feature>
<gene>
    <name evidence="8" type="ORF">EW026_g8150</name>
</gene>
<evidence type="ECO:0000313" key="8">
    <source>
        <dbReference type="EMBL" id="THG92931.1"/>
    </source>
</evidence>
<reference evidence="8 9" key="1">
    <citation type="submission" date="2019-02" db="EMBL/GenBank/DDBJ databases">
        <title>Genome sequencing of the rare red list fungi Phlebia centrifuga.</title>
        <authorList>
            <person name="Buettner E."/>
            <person name="Kellner H."/>
        </authorList>
    </citation>
    <scope>NUCLEOTIDE SEQUENCE [LARGE SCALE GENOMIC DNA]</scope>
    <source>
        <strain evidence="8 9">DSM 108282</strain>
    </source>
</reference>
<name>A0A4S4K5C6_9APHY</name>
<feature type="transmembrane region" description="Helical" evidence="6">
    <location>
        <begin position="571"/>
        <end position="588"/>
    </location>
</feature>
<accession>A0A4S4K5C6</accession>
<dbReference type="Proteomes" id="UP000309038">
    <property type="component" value="Unassembled WGS sequence"/>
</dbReference>
<dbReference type="InterPro" id="IPR020846">
    <property type="entry name" value="MFS_dom"/>
</dbReference>
<dbReference type="Gene3D" id="1.20.1250.20">
    <property type="entry name" value="MFS general substrate transporter like domains"/>
    <property type="match status" value="2"/>
</dbReference>
<dbReference type="CDD" id="cd17364">
    <property type="entry name" value="MFS_PhT"/>
    <property type="match status" value="1"/>
</dbReference>
<keyword evidence="4 6" id="KW-0472">Membrane</keyword>
<dbReference type="PROSITE" id="PS00217">
    <property type="entry name" value="SUGAR_TRANSPORT_2"/>
    <property type="match status" value="1"/>
</dbReference>
<dbReference type="PANTHER" id="PTHR24064">
    <property type="entry name" value="SOLUTE CARRIER FAMILY 22 MEMBER"/>
    <property type="match status" value="1"/>
</dbReference>
<sequence>MKVTRPEQLSLPIPSNSPQPPVYSAPDLKPATRRASLVKAGNSRASDLGPSSSRTPAVPESDELFDPASSAAAAGYHDYRSGHVRRVEGSSMGGYASTLNYPGLSPQALPSSLPPLSRNGRIPEDRYEYPPEKATLTMTAEIELMSPSFDPYGAGDPGTHLSRQRRAALEEVDNANFSYDIFSINIASTMLAYVYTGGKWLDFRSAEGEPDSRNSAIKAATPVGTFLGQLLFGWLADVVGRKRMYGVELIIIIIGTFGQALASDDTLGTVNIVAALVIWRFIMGIGVGGDYPLSAVISSEFASTHIRGRMLTAVFANQGWGQFAASIAGLVSIAIFKGSIKDFSIGSTDHEVLKAVDRAWRLLIGLGCVPAAIALYFRLTIPETPRFTMDVERNLKQAMQDIDRFLSSGTYKYDPDSIVVRVDAPRASKRNFFEYFSKWDNLKILLGCAYAWFAVDVTFYGLGLNTDKFFNAIGFAPPPSASDGDLFPTAKEVFTYFSNLCTANMLLSVAGFIPGYWITFYFVDKWGRRPIQLMGFAVLTVLFLVVGFVFQDFLESHPPMVESIFKIEKKAVGFVVLFCLISLFQNFGPNSTTFIVPGEVFPTRYRSTGHGITAASGKVGAIVSQFGFANVRPATAYVGLTESLEILLISEMNFFLFCGGGQLEGLCALCLYWPSFDTPHP</sequence>
<dbReference type="EMBL" id="SGPJ01000859">
    <property type="protein sequence ID" value="THG92931.1"/>
    <property type="molecule type" value="Genomic_DNA"/>
</dbReference>
<dbReference type="Pfam" id="PF00083">
    <property type="entry name" value="Sugar_tr"/>
    <property type="match status" value="1"/>
</dbReference>
<evidence type="ECO:0000256" key="4">
    <source>
        <dbReference type="ARBA" id="ARBA00023136"/>
    </source>
</evidence>
<feature type="transmembrane region" description="Helical" evidence="6">
    <location>
        <begin position="243"/>
        <end position="262"/>
    </location>
</feature>
<feature type="transmembrane region" description="Helical" evidence="6">
    <location>
        <begin position="496"/>
        <end position="519"/>
    </location>
</feature>
<comment type="caution">
    <text evidence="8">The sequence shown here is derived from an EMBL/GenBank/DDBJ whole genome shotgun (WGS) entry which is preliminary data.</text>
</comment>
<feature type="compositionally biased region" description="Low complexity" evidence="5">
    <location>
        <begin position="106"/>
        <end position="117"/>
    </location>
</feature>
<dbReference type="InterPro" id="IPR005829">
    <property type="entry name" value="Sugar_transporter_CS"/>
</dbReference>
<evidence type="ECO:0000256" key="1">
    <source>
        <dbReference type="ARBA" id="ARBA00004141"/>
    </source>
</evidence>
<feature type="transmembrane region" description="Helical" evidence="6">
    <location>
        <begin position="268"/>
        <end position="289"/>
    </location>
</feature>
<dbReference type="AlphaFoldDB" id="A0A4S4K5C6"/>